<dbReference type="EMBL" id="JACIDT010000021">
    <property type="protein sequence ID" value="MBB3928238.1"/>
    <property type="molecule type" value="Genomic_DNA"/>
</dbReference>
<keyword evidence="2" id="KW-1185">Reference proteome</keyword>
<name>A0A7W6BT32_9SPHN</name>
<accession>A0A7W6BT32</accession>
<sequence length="105" mass="11705">MYIRAAYWLGRPKQGQEESFREIISGELVPTMRGFPGVSGVKILWPEQHEDGAPPVYCQVLVEFADEAGRTAMMTSPERTALRPRVLDAAGLFDGVLAHIDFEVK</sequence>
<dbReference type="RefSeq" id="WP_188073527.1">
    <property type="nucleotide sequence ID" value="NZ_BSPS01000011.1"/>
</dbReference>
<protein>
    <submittedName>
        <fullName evidence="1">Antibiotic biosynthesis monooxygenase (ABM) superfamily enzyme</fullName>
    </submittedName>
</protein>
<keyword evidence="1" id="KW-0560">Oxidoreductase</keyword>
<dbReference type="GO" id="GO:0004497">
    <property type="term" value="F:monooxygenase activity"/>
    <property type="evidence" value="ECO:0007669"/>
    <property type="project" value="UniProtKB-KW"/>
</dbReference>
<evidence type="ECO:0000313" key="1">
    <source>
        <dbReference type="EMBL" id="MBB3928238.1"/>
    </source>
</evidence>
<evidence type="ECO:0000313" key="2">
    <source>
        <dbReference type="Proteomes" id="UP000571950"/>
    </source>
</evidence>
<dbReference type="SUPFAM" id="SSF54909">
    <property type="entry name" value="Dimeric alpha+beta barrel"/>
    <property type="match status" value="1"/>
</dbReference>
<comment type="caution">
    <text evidence="1">The sequence shown here is derived from an EMBL/GenBank/DDBJ whole genome shotgun (WGS) entry which is preliminary data.</text>
</comment>
<dbReference type="Proteomes" id="UP000571950">
    <property type="component" value="Unassembled WGS sequence"/>
</dbReference>
<organism evidence="1 2">
    <name type="scientific">Sphingobium jiangsuense</name>
    <dbReference type="NCBI Taxonomy" id="870476"/>
    <lineage>
        <taxon>Bacteria</taxon>
        <taxon>Pseudomonadati</taxon>
        <taxon>Pseudomonadota</taxon>
        <taxon>Alphaproteobacteria</taxon>
        <taxon>Sphingomonadales</taxon>
        <taxon>Sphingomonadaceae</taxon>
        <taxon>Sphingobium</taxon>
    </lineage>
</organism>
<reference evidence="1 2" key="1">
    <citation type="submission" date="2020-08" db="EMBL/GenBank/DDBJ databases">
        <title>Genomic Encyclopedia of Type Strains, Phase IV (KMG-IV): sequencing the most valuable type-strain genomes for metagenomic binning, comparative biology and taxonomic classification.</title>
        <authorList>
            <person name="Goeker M."/>
        </authorList>
    </citation>
    <scope>NUCLEOTIDE SEQUENCE [LARGE SCALE GENOMIC DNA]</scope>
    <source>
        <strain evidence="1 2">DSM 26189</strain>
    </source>
</reference>
<gene>
    <name evidence="1" type="ORF">GGR43_003982</name>
</gene>
<dbReference type="AlphaFoldDB" id="A0A7W6BT32"/>
<keyword evidence="1" id="KW-0503">Monooxygenase</keyword>
<dbReference type="Gene3D" id="3.30.70.100">
    <property type="match status" value="1"/>
</dbReference>
<dbReference type="InterPro" id="IPR011008">
    <property type="entry name" value="Dimeric_a/b-barrel"/>
</dbReference>
<proteinExistence type="predicted"/>